<evidence type="ECO:0000313" key="3">
    <source>
        <dbReference type="Proteomes" id="UP000193495"/>
    </source>
</evidence>
<organism evidence="2 3">
    <name type="scientific">Limimaricola soesokkakensis</name>
    <dbReference type="NCBI Taxonomy" id="1343159"/>
    <lineage>
        <taxon>Bacteria</taxon>
        <taxon>Pseudomonadati</taxon>
        <taxon>Pseudomonadota</taxon>
        <taxon>Alphaproteobacteria</taxon>
        <taxon>Rhodobacterales</taxon>
        <taxon>Paracoccaceae</taxon>
        <taxon>Limimaricola</taxon>
    </lineage>
</organism>
<dbReference type="InterPro" id="IPR027417">
    <property type="entry name" value="P-loop_NTPase"/>
</dbReference>
<evidence type="ECO:0000313" key="4">
    <source>
        <dbReference type="Proteomes" id="UP000240624"/>
    </source>
</evidence>
<dbReference type="Proteomes" id="UP000240624">
    <property type="component" value="Unassembled WGS sequence"/>
</dbReference>
<dbReference type="Proteomes" id="UP000193495">
    <property type="component" value="Unassembled WGS sequence"/>
</dbReference>
<sequence>MLINNPFRPTKFEWEKRPIIWLSRRARDLIPSIKPVYISGSRGSGKTTILRSLSSRQIATDPNLRKQHGKRKLSWYGQYLQFNSTFQEQTDGIIEAAGLNGDPQSQYRLFTTYFEITLLSSFLNDLIHFQEIDYLHFSAADEGRACEELTSLLRKFPWANSRNMHSFHDARRLARELQTEFLRPSWDLDQESVREAIGAILPGSVIKFIKDFALRSVRSKEFDDSGVEFFILLDDCEALSAPQQVALNTYIRRTEGVAKWVVSFLSGRFNTSDTSINNTFLTEDDRDLILMNKMSESEFTTFSEQVANLRLTTFLGQLPTYSKTGKPGSFNLEKTFGRSEPYNDLIAQIIKGSEKRELSAFKSEVASTKGMLLKYVNANFIDRFSCGKDQLPYIEHIVLQALDVRVEQYSSPEAQSSLAKTIDGKQAAAYIAFCARYGVKPIYCGANYIKAVSDRSIRDFLDVMAELFDVLSNPRQSQSADVFPRGLHDTAHRFLSGDRIPNSAQSSAILLASQAKYKNLSQLRSSEPQIERLVLSLAHLQAEIERDHNDWFAVKTPTRGRFLVEIPSQTTVEETYSPGKRILELIWRLEFDRYIKVVSNEEKSNFVEVTFALHRRLRPHVSCGYTGPYDPLIPLQLNWLSDILGAGDTFDPEKWGREKYAALKRTNGSSNQMFLPL</sequence>
<dbReference type="Pfam" id="PF24389">
    <property type="entry name" value="ORC-CDC6-like"/>
    <property type="match status" value="1"/>
</dbReference>
<proteinExistence type="predicted"/>
<dbReference type="InterPro" id="IPR056955">
    <property type="entry name" value="ORC-CDC6-like"/>
</dbReference>
<accession>A0A1X6ZEU2</accession>
<gene>
    <name evidence="1" type="ORF">CLV79_106191</name>
    <name evidence="2" type="ORF">LOS8367_02189</name>
</gene>
<name>A0A1X6ZEU2_9RHOB</name>
<dbReference type="SUPFAM" id="SSF52540">
    <property type="entry name" value="P-loop containing nucleoside triphosphate hydrolases"/>
    <property type="match status" value="1"/>
</dbReference>
<reference evidence="1 4" key="2">
    <citation type="submission" date="2018-03" db="EMBL/GenBank/DDBJ databases">
        <title>Genomic Encyclopedia of Archaeal and Bacterial Type Strains, Phase II (KMG-II): from individual species to whole genera.</title>
        <authorList>
            <person name="Goeker M."/>
        </authorList>
    </citation>
    <scope>NUCLEOTIDE SEQUENCE [LARGE SCALE GENOMIC DNA]</scope>
    <source>
        <strain evidence="1 4">DSM 29956</strain>
    </source>
</reference>
<protein>
    <submittedName>
        <fullName evidence="2">Uncharacterized protein</fullName>
    </submittedName>
</protein>
<evidence type="ECO:0000313" key="2">
    <source>
        <dbReference type="EMBL" id="SLN49412.1"/>
    </source>
</evidence>
<evidence type="ECO:0000313" key="1">
    <source>
        <dbReference type="EMBL" id="PSK86182.1"/>
    </source>
</evidence>
<reference evidence="2 3" key="1">
    <citation type="submission" date="2017-03" db="EMBL/GenBank/DDBJ databases">
        <authorList>
            <person name="Afonso C.L."/>
            <person name="Miller P.J."/>
            <person name="Scott M.A."/>
            <person name="Spackman E."/>
            <person name="Goraichik I."/>
            <person name="Dimitrov K.M."/>
            <person name="Suarez D.L."/>
            <person name="Swayne D.E."/>
        </authorList>
    </citation>
    <scope>NUCLEOTIDE SEQUENCE [LARGE SCALE GENOMIC DNA]</scope>
    <source>
        <strain evidence="2 3">CECT 8367</strain>
    </source>
</reference>
<dbReference type="AlphaFoldDB" id="A0A1X6ZEU2"/>
<dbReference type="EMBL" id="PYGB01000006">
    <property type="protein sequence ID" value="PSK86182.1"/>
    <property type="molecule type" value="Genomic_DNA"/>
</dbReference>
<keyword evidence="4" id="KW-1185">Reference proteome</keyword>
<dbReference type="EMBL" id="FWFY01000006">
    <property type="protein sequence ID" value="SLN49412.1"/>
    <property type="molecule type" value="Genomic_DNA"/>
</dbReference>